<reference evidence="2" key="1">
    <citation type="journal article" date="2020" name="Fungal Divers.">
        <title>Resolving the Mortierellaceae phylogeny through synthesis of multi-gene phylogenetics and phylogenomics.</title>
        <authorList>
            <person name="Vandepol N."/>
            <person name="Liber J."/>
            <person name="Desiro A."/>
            <person name="Na H."/>
            <person name="Kennedy M."/>
            <person name="Barry K."/>
            <person name="Grigoriev I.V."/>
            <person name="Miller A.N."/>
            <person name="O'Donnell K."/>
            <person name="Stajich J.E."/>
            <person name="Bonito G."/>
        </authorList>
    </citation>
    <scope>NUCLEOTIDE SEQUENCE</scope>
    <source>
        <strain evidence="2">KOD1015</strain>
    </source>
</reference>
<feature type="compositionally biased region" description="Polar residues" evidence="1">
    <location>
        <begin position="318"/>
        <end position="335"/>
    </location>
</feature>
<name>A0A9P6G085_9FUNG</name>
<accession>A0A9P6G085</accession>
<dbReference type="OrthoDB" id="2350344at2759"/>
<feature type="region of interest" description="Disordered" evidence="1">
    <location>
        <begin position="315"/>
        <end position="337"/>
    </location>
</feature>
<organism evidence="2 3">
    <name type="scientific">Lunasporangiospora selenospora</name>
    <dbReference type="NCBI Taxonomy" id="979761"/>
    <lineage>
        <taxon>Eukaryota</taxon>
        <taxon>Fungi</taxon>
        <taxon>Fungi incertae sedis</taxon>
        <taxon>Mucoromycota</taxon>
        <taxon>Mortierellomycotina</taxon>
        <taxon>Mortierellomycetes</taxon>
        <taxon>Mortierellales</taxon>
        <taxon>Mortierellaceae</taxon>
        <taxon>Lunasporangiospora</taxon>
    </lineage>
</organism>
<feature type="region of interest" description="Disordered" evidence="1">
    <location>
        <begin position="38"/>
        <end position="61"/>
    </location>
</feature>
<evidence type="ECO:0000313" key="3">
    <source>
        <dbReference type="Proteomes" id="UP000780801"/>
    </source>
</evidence>
<evidence type="ECO:0000256" key="1">
    <source>
        <dbReference type="SAM" id="MobiDB-lite"/>
    </source>
</evidence>
<dbReference type="AlphaFoldDB" id="A0A9P6G085"/>
<evidence type="ECO:0000313" key="2">
    <source>
        <dbReference type="EMBL" id="KAF9583956.1"/>
    </source>
</evidence>
<proteinExistence type="predicted"/>
<protein>
    <submittedName>
        <fullName evidence="2">Uncharacterized protein</fullName>
    </submittedName>
</protein>
<sequence>MNKHPFSESFLRSSLHKALMPLRTVHFATRASSSTKATAAAATTTRAQAPSSIPTNNNHPIKTASHSLRGRLWTNSFTPFSSAFTSSPSSTSTTTIATALLLYLSLSLSLLASSSTSLVYAAPKGKPATEDVVHAMRLTFTETSALPLQLQIEAQVKGKQQLAYLPTADSWATIESTPQSKTSVPMRRSAPSLDFYYLNYRPTYVAGTSTLDFWMLTPEGTTAPKTASLELYDEFNRVLLAVLVPAGTKVPANTANKHEPFLWKSWKVPKSLASEFDFSDRFRLVLKTSDDTKVISANVHAKRDLDQADGDGVMAEEGQQQPQLETDGTQLSGGSSRLPRQHEVWAVAMTMVMALALGLSSGAPLL</sequence>
<dbReference type="EMBL" id="JAABOA010000540">
    <property type="protein sequence ID" value="KAF9583956.1"/>
    <property type="molecule type" value="Genomic_DNA"/>
</dbReference>
<comment type="caution">
    <text evidence="2">The sequence shown here is derived from an EMBL/GenBank/DDBJ whole genome shotgun (WGS) entry which is preliminary data.</text>
</comment>
<feature type="compositionally biased region" description="Low complexity" evidence="1">
    <location>
        <begin position="38"/>
        <end position="52"/>
    </location>
</feature>
<dbReference type="Proteomes" id="UP000780801">
    <property type="component" value="Unassembled WGS sequence"/>
</dbReference>
<keyword evidence="3" id="KW-1185">Reference proteome</keyword>
<gene>
    <name evidence="2" type="ORF">BGW38_008024</name>
</gene>